<comment type="caution">
    <text evidence="1">The sequence shown here is derived from an EMBL/GenBank/DDBJ whole genome shotgun (WGS) entry which is preliminary data.</text>
</comment>
<dbReference type="Proteomes" id="UP000319578">
    <property type="component" value="Unassembled WGS sequence"/>
</dbReference>
<keyword evidence="2" id="KW-1185">Reference proteome</keyword>
<sequence>MNLDFDPSVNAFTYALNLNDHFSDPEGEPLTYTIASSELSILTASFVNTEEVELQRVNNNTGTVVITITASDVHGAFVSTSFTVRLL</sequence>
<reference evidence="1 2" key="1">
    <citation type="submission" date="2019-06" db="EMBL/GenBank/DDBJ databases">
        <title>Whole genome shotgun sequence of Brevibacillus reuszeri NBRC 15719.</title>
        <authorList>
            <person name="Hosoyama A."/>
            <person name="Uohara A."/>
            <person name="Ohji S."/>
            <person name="Ichikawa N."/>
        </authorList>
    </citation>
    <scope>NUCLEOTIDE SEQUENCE [LARGE SCALE GENOMIC DNA]</scope>
    <source>
        <strain evidence="1 2">NBRC 15719</strain>
    </source>
</reference>
<dbReference type="InterPro" id="IPR013783">
    <property type="entry name" value="Ig-like_fold"/>
</dbReference>
<organism evidence="1 2">
    <name type="scientific">Brevibacillus reuszeri</name>
    <dbReference type="NCBI Taxonomy" id="54915"/>
    <lineage>
        <taxon>Bacteria</taxon>
        <taxon>Bacillati</taxon>
        <taxon>Bacillota</taxon>
        <taxon>Bacilli</taxon>
        <taxon>Bacillales</taxon>
        <taxon>Paenibacillaceae</taxon>
        <taxon>Brevibacillus</taxon>
    </lineage>
</organism>
<accession>A0ABQ0TTC0</accession>
<evidence type="ECO:0000313" key="1">
    <source>
        <dbReference type="EMBL" id="GED71145.1"/>
    </source>
</evidence>
<gene>
    <name evidence="1" type="ORF">BRE01_48470</name>
</gene>
<dbReference type="Pfam" id="PF17963">
    <property type="entry name" value="Big_9"/>
    <property type="match status" value="1"/>
</dbReference>
<dbReference type="EMBL" id="BJON01000019">
    <property type="protein sequence ID" value="GED71145.1"/>
    <property type="molecule type" value="Genomic_DNA"/>
</dbReference>
<dbReference type="RefSeq" id="WP_141261058.1">
    <property type="nucleotide sequence ID" value="NZ_BJON01000019.1"/>
</dbReference>
<name>A0ABQ0TTC0_9BACL</name>
<evidence type="ECO:0000313" key="2">
    <source>
        <dbReference type="Proteomes" id="UP000319578"/>
    </source>
</evidence>
<dbReference type="Gene3D" id="2.60.40.10">
    <property type="entry name" value="Immunoglobulins"/>
    <property type="match status" value="1"/>
</dbReference>
<proteinExistence type="predicted"/>
<protein>
    <recommendedName>
        <fullName evidence="3">Cadherin domain-containing protein</fullName>
    </recommendedName>
</protein>
<evidence type="ECO:0008006" key="3">
    <source>
        <dbReference type="Google" id="ProtNLM"/>
    </source>
</evidence>